<evidence type="ECO:0000313" key="10">
    <source>
        <dbReference type="Proteomes" id="UP001230156"/>
    </source>
</evidence>
<dbReference type="Gene3D" id="3.30.565.10">
    <property type="entry name" value="Histidine kinase-like ATPase, C-terminal domain"/>
    <property type="match status" value="1"/>
</dbReference>
<keyword evidence="3" id="KW-0597">Phosphoprotein</keyword>
<dbReference type="RefSeq" id="WP_379955866.1">
    <property type="nucleotide sequence ID" value="NZ_JAUYVI010000004.1"/>
</dbReference>
<evidence type="ECO:0000256" key="3">
    <source>
        <dbReference type="ARBA" id="ARBA00022553"/>
    </source>
</evidence>
<dbReference type="InterPro" id="IPR004358">
    <property type="entry name" value="Sig_transdc_His_kin-like_C"/>
</dbReference>
<dbReference type="Gene3D" id="1.10.287.130">
    <property type="match status" value="1"/>
</dbReference>
<dbReference type="EMBL" id="JAUYVI010000004">
    <property type="protein sequence ID" value="MDQ7248388.1"/>
    <property type="molecule type" value="Genomic_DNA"/>
</dbReference>
<dbReference type="PANTHER" id="PTHR43711:SF1">
    <property type="entry name" value="HISTIDINE KINASE 1"/>
    <property type="match status" value="1"/>
</dbReference>
<name>A0ABU0YKY3_9PROT</name>
<keyword evidence="10" id="KW-1185">Reference proteome</keyword>
<evidence type="ECO:0000259" key="8">
    <source>
        <dbReference type="PROSITE" id="PS50109"/>
    </source>
</evidence>
<dbReference type="Pfam" id="PF00512">
    <property type="entry name" value="HisKA"/>
    <property type="match status" value="1"/>
</dbReference>
<evidence type="ECO:0000256" key="7">
    <source>
        <dbReference type="SAM" id="Phobius"/>
    </source>
</evidence>
<dbReference type="Pfam" id="PF02518">
    <property type="entry name" value="HATPase_c"/>
    <property type="match status" value="1"/>
</dbReference>
<organism evidence="9 10">
    <name type="scientific">Dongia sedimenti</name>
    <dbReference type="NCBI Taxonomy" id="3064282"/>
    <lineage>
        <taxon>Bacteria</taxon>
        <taxon>Pseudomonadati</taxon>
        <taxon>Pseudomonadota</taxon>
        <taxon>Alphaproteobacteria</taxon>
        <taxon>Rhodospirillales</taxon>
        <taxon>Dongiaceae</taxon>
        <taxon>Dongia</taxon>
    </lineage>
</organism>
<evidence type="ECO:0000256" key="6">
    <source>
        <dbReference type="ARBA" id="ARBA00023012"/>
    </source>
</evidence>
<evidence type="ECO:0000256" key="2">
    <source>
        <dbReference type="ARBA" id="ARBA00012438"/>
    </source>
</evidence>
<keyword evidence="6" id="KW-0902">Two-component regulatory system</keyword>
<dbReference type="PROSITE" id="PS50109">
    <property type="entry name" value="HIS_KIN"/>
    <property type="match status" value="1"/>
</dbReference>
<protein>
    <recommendedName>
        <fullName evidence="2">histidine kinase</fullName>
        <ecNumber evidence="2">2.7.13.3</ecNumber>
    </recommendedName>
</protein>
<dbReference type="SUPFAM" id="SSF55874">
    <property type="entry name" value="ATPase domain of HSP90 chaperone/DNA topoisomerase II/histidine kinase"/>
    <property type="match status" value="1"/>
</dbReference>
<comment type="catalytic activity">
    <reaction evidence="1">
        <text>ATP + protein L-histidine = ADP + protein N-phospho-L-histidine.</text>
        <dbReference type="EC" id="2.7.13.3"/>
    </reaction>
</comment>
<evidence type="ECO:0000256" key="5">
    <source>
        <dbReference type="ARBA" id="ARBA00022777"/>
    </source>
</evidence>
<feature type="transmembrane region" description="Helical" evidence="7">
    <location>
        <begin position="191"/>
        <end position="213"/>
    </location>
</feature>
<keyword evidence="7" id="KW-0472">Membrane</keyword>
<keyword evidence="9" id="KW-0067">ATP-binding</keyword>
<dbReference type="GO" id="GO:0005524">
    <property type="term" value="F:ATP binding"/>
    <property type="evidence" value="ECO:0007669"/>
    <property type="project" value="UniProtKB-KW"/>
</dbReference>
<feature type="domain" description="Histidine kinase" evidence="8">
    <location>
        <begin position="246"/>
        <end position="467"/>
    </location>
</feature>
<keyword evidence="4" id="KW-0808">Transferase</keyword>
<keyword evidence="9" id="KW-0547">Nucleotide-binding</keyword>
<dbReference type="SMART" id="SM00388">
    <property type="entry name" value="HisKA"/>
    <property type="match status" value="1"/>
</dbReference>
<dbReference type="InterPro" id="IPR036890">
    <property type="entry name" value="HATPase_C_sf"/>
</dbReference>
<dbReference type="EC" id="2.7.13.3" evidence="2"/>
<keyword evidence="7" id="KW-1133">Transmembrane helix</keyword>
<dbReference type="PRINTS" id="PR00344">
    <property type="entry name" value="BCTRLSENSOR"/>
</dbReference>
<dbReference type="PANTHER" id="PTHR43711">
    <property type="entry name" value="TWO-COMPONENT HISTIDINE KINASE"/>
    <property type="match status" value="1"/>
</dbReference>
<dbReference type="InterPro" id="IPR003661">
    <property type="entry name" value="HisK_dim/P_dom"/>
</dbReference>
<dbReference type="Proteomes" id="UP001230156">
    <property type="component" value="Unassembled WGS sequence"/>
</dbReference>
<dbReference type="InterPro" id="IPR003594">
    <property type="entry name" value="HATPase_dom"/>
</dbReference>
<accession>A0ABU0YKY3</accession>
<dbReference type="CDD" id="cd00082">
    <property type="entry name" value="HisKA"/>
    <property type="match status" value="1"/>
</dbReference>
<proteinExistence type="predicted"/>
<comment type="caution">
    <text evidence="9">The sequence shown here is derived from an EMBL/GenBank/DDBJ whole genome shotgun (WGS) entry which is preliminary data.</text>
</comment>
<evidence type="ECO:0000313" key="9">
    <source>
        <dbReference type="EMBL" id="MDQ7248388.1"/>
    </source>
</evidence>
<dbReference type="InterPro" id="IPR050736">
    <property type="entry name" value="Sensor_HK_Regulatory"/>
</dbReference>
<sequence>MSGRSSFAGMPFGRSTMLRRRAGILRDVLIAFGIAAMVIAAGWTGSRAVDRLDSLRNAPHYNITWMGTQLETHYTRFEAAVAASLAGHDDPAELRDRWNAFQTWVHVVSAGDARAQLPQDEMFGIELRRIAALDGQITGLIAAKGSLSAAAPEIYSILRATEGSVRRIALASYQQGLTTVNAERGRIEVDFGLLAGITAAVLLSLLILVAVLIRHRRRLWHLAHELSAAKLRAEVANRAKSEFLAHMSHELRTPLNAIIGFSEIMALEAFGPLGEARYLSYARDVVGAGRHLLGLIDGVLDIAKIENGKMTPTPQSIDIRELGVACIGMMQQRAAERGLELSTELDGELPRLFVDRKHLKQIVLNFLGNAVKFTEPGGRVTLGAHRTQDGRLCIWVKDSGIGIAPGDLERALQPFGQIENSQSRTQIGWGLGLAISKSLAELNGGTLALASTPGAGTTASVTFPGPALAKAA</sequence>
<reference evidence="10" key="1">
    <citation type="submission" date="2023-08" db="EMBL/GenBank/DDBJ databases">
        <title>Rhodospirillaceae gen. nov., a novel taxon isolated from the Yangtze River Yuezi River estuary sludge.</title>
        <authorList>
            <person name="Ruan L."/>
        </authorList>
    </citation>
    <scope>NUCLEOTIDE SEQUENCE [LARGE SCALE GENOMIC DNA]</scope>
    <source>
        <strain evidence="10">R-7</strain>
    </source>
</reference>
<dbReference type="SMART" id="SM00387">
    <property type="entry name" value="HATPase_c"/>
    <property type="match status" value="1"/>
</dbReference>
<gene>
    <name evidence="9" type="ORF">Q8A70_11960</name>
</gene>
<evidence type="ECO:0000256" key="4">
    <source>
        <dbReference type="ARBA" id="ARBA00022679"/>
    </source>
</evidence>
<dbReference type="SUPFAM" id="SSF47384">
    <property type="entry name" value="Homodimeric domain of signal transducing histidine kinase"/>
    <property type="match status" value="1"/>
</dbReference>
<evidence type="ECO:0000256" key="1">
    <source>
        <dbReference type="ARBA" id="ARBA00000085"/>
    </source>
</evidence>
<keyword evidence="5" id="KW-0418">Kinase</keyword>
<dbReference type="InterPro" id="IPR005467">
    <property type="entry name" value="His_kinase_dom"/>
</dbReference>
<dbReference type="InterPro" id="IPR036097">
    <property type="entry name" value="HisK_dim/P_sf"/>
</dbReference>
<keyword evidence="7" id="KW-0812">Transmembrane</keyword>